<accession>A0ABS7U5N4</accession>
<dbReference type="Pfam" id="PF00211">
    <property type="entry name" value="Guanylate_cyc"/>
    <property type="match status" value="1"/>
</dbReference>
<keyword evidence="1" id="KW-0597">Phosphoprotein</keyword>
<dbReference type="Pfam" id="PF11849">
    <property type="entry name" value="DUF3369"/>
    <property type="match status" value="1"/>
</dbReference>
<dbReference type="RefSeq" id="WP_224197578.1">
    <property type="nucleotide sequence ID" value="NZ_JAIRAU010000059.1"/>
</dbReference>
<dbReference type="InterPro" id="IPR029787">
    <property type="entry name" value="Nucleotide_cyclase"/>
</dbReference>
<reference evidence="5" key="1">
    <citation type="submission" date="2021-08" db="EMBL/GenBank/DDBJ databases">
        <authorList>
            <person name="Stevens D.C."/>
        </authorList>
    </citation>
    <scope>NUCLEOTIDE SEQUENCE</scope>
    <source>
        <strain evidence="5">DSM 53165</strain>
    </source>
</reference>
<evidence type="ECO:0000256" key="1">
    <source>
        <dbReference type="PROSITE-ProRule" id="PRU00169"/>
    </source>
</evidence>
<dbReference type="InterPro" id="IPR001054">
    <property type="entry name" value="A/G_cyclase"/>
</dbReference>
<dbReference type="InterPro" id="IPR021800">
    <property type="entry name" value="DUF3369"/>
</dbReference>
<evidence type="ECO:0000256" key="2">
    <source>
        <dbReference type="SAM" id="MobiDB-lite"/>
    </source>
</evidence>
<organism evidence="5 6">
    <name type="scientific">Nannocystis pusilla</name>
    <dbReference type="NCBI Taxonomy" id="889268"/>
    <lineage>
        <taxon>Bacteria</taxon>
        <taxon>Pseudomonadati</taxon>
        <taxon>Myxococcota</taxon>
        <taxon>Polyangia</taxon>
        <taxon>Nannocystales</taxon>
        <taxon>Nannocystaceae</taxon>
        <taxon>Nannocystis</taxon>
    </lineage>
</organism>
<feature type="domain" description="Guanylate cyclase" evidence="4">
    <location>
        <begin position="363"/>
        <end position="488"/>
    </location>
</feature>
<dbReference type="PANTHER" id="PTHR43081">
    <property type="entry name" value="ADENYLATE CYCLASE, TERMINAL-DIFFERENTIATION SPECIFIC-RELATED"/>
    <property type="match status" value="1"/>
</dbReference>
<dbReference type="InterPro" id="IPR011006">
    <property type="entry name" value="CheY-like_superfamily"/>
</dbReference>
<feature type="region of interest" description="Disordered" evidence="2">
    <location>
        <begin position="1"/>
        <end position="31"/>
    </location>
</feature>
<keyword evidence="6" id="KW-1185">Reference proteome</keyword>
<dbReference type="PROSITE" id="PS50125">
    <property type="entry name" value="GUANYLATE_CYCLASE_2"/>
    <property type="match status" value="1"/>
</dbReference>
<name>A0ABS7U5N4_9BACT</name>
<evidence type="ECO:0000259" key="3">
    <source>
        <dbReference type="PROSITE" id="PS50110"/>
    </source>
</evidence>
<feature type="compositionally biased region" description="Basic and acidic residues" evidence="2">
    <location>
        <begin position="1"/>
        <end position="10"/>
    </location>
</feature>
<dbReference type="CDD" id="cd07302">
    <property type="entry name" value="CHD"/>
    <property type="match status" value="1"/>
</dbReference>
<dbReference type="SUPFAM" id="SSF55073">
    <property type="entry name" value="Nucleotide cyclase"/>
    <property type="match status" value="1"/>
</dbReference>
<dbReference type="SUPFAM" id="SSF52172">
    <property type="entry name" value="CheY-like"/>
    <property type="match status" value="1"/>
</dbReference>
<dbReference type="Gene3D" id="3.30.70.1230">
    <property type="entry name" value="Nucleotide cyclase"/>
    <property type="match status" value="1"/>
</dbReference>
<dbReference type="Gene3D" id="3.40.50.2300">
    <property type="match status" value="1"/>
</dbReference>
<dbReference type="SMART" id="SM00044">
    <property type="entry name" value="CYCc"/>
    <property type="match status" value="1"/>
</dbReference>
<dbReference type="PROSITE" id="PS50110">
    <property type="entry name" value="RESPONSE_REGULATORY"/>
    <property type="match status" value="1"/>
</dbReference>
<dbReference type="InterPro" id="IPR001789">
    <property type="entry name" value="Sig_transdc_resp-reg_receiver"/>
</dbReference>
<protein>
    <submittedName>
        <fullName evidence="5">DUF3369 domain-containing protein</fullName>
    </submittedName>
</protein>
<sequence length="598" mass="64717">MHDPQGRSDDDAPAWAEDGEGPPAPAAETSGGRWKVIVVDDDPSVHSVSRLALQRLTVDGVPLQLHFAASAREARGVLDDHGDAALLLLDVVMESDDAGLRLVDWLRRERINTMIRIVLRTGQPGLAPEMEVMTGYDINDYLAKTEVTTQRLITSVIAGVRAYRDLRTITIQRAGLHKVIEATSTLFDARSLEQLLGGILEQVSGLLLPRESSVFFVARRPLFEPTEATPTVIAASGRFSAALGQPVHEVLDATVLRDVERSLAGLGSVERGDYSVYSFDLGGDVRPVLYLDGGGALESWERQVVSLFCANAGMALRNHRLYAEREQWLRAFERFVPKSLVHLLQKNDLRRVEVGDHLARDMSILFLDIASFTARCETMTPPAVFELLNRLYAIVGPCLEQHRGIIDKYLGDGAMVLFPSGPREAVEAALAVLAAIDRFNRETPLPDGPLVMGIGVHHGPVIVGMVGHARRMAPTVIADTVNTAARIQEYNRVLGTTLLVSRAVAESVDPARRSALRSLGPIALRGRTQPVELLEVLAAAPAPVRALRAATAGSFAAGVAALDRQEFAVAAARFTEVVDADPGDTVARQFLDCATTGA</sequence>
<evidence type="ECO:0000313" key="5">
    <source>
        <dbReference type="EMBL" id="MBZ5715838.1"/>
    </source>
</evidence>
<gene>
    <name evidence="5" type="ORF">K7C98_41965</name>
</gene>
<dbReference type="InterPro" id="IPR050697">
    <property type="entry name" value="Adenylyl/Guanylyl_Cyclase_3/4"/>
</dbReference>
<evidence type="ECO:0000259" key="4">
    <source>
        <dbReference type="PROSITE" id="PS50125"/>
    </source>
</evidence>
<dbReference type="EMBL" id="JAIRAU010000059">
    <property type="protein sequence ID" value="MBZ5715838.1"/>
    <property type="molecule type" value="Genomic_DNA"/>
</dbReference>
<feature type="domain" description="Response regulatory" evidence="3">
    <location>
        <begin position="35"/>
        <end position="159"/>
    </location>
</feature>
<feature type="modified residue" description="4-aspartylphosphate" evidence="1">
    <location>
        <position position="90"/>
    </location>
</feature>
<dbReference type="Proteomes" id="UP001139031">
    <property type="component" value="Unassembled WGS sequence"/>
</dbReference>
<evidence type="ECO:0000313" key="6">
    <source>
        <dbReference type="Proteomes" id="UP001139031"/>
    </source>
</evidence>
<proteinExistence type="predicted"/>
<dbReference type="PANTHER" id="PTHR43081:SF1">
    <property type="entry name" value="ADENYLATE CYCLASE, TERMINAL-DIFFERENTIATION SPECIFIC"/>
    <property type="match status" value="1"/>
</dbReference>
<comment type="caution">
    <text evidence="5">The sequence shown here is derived from an EMBL/GenBank/DDBJ whole genome shotgun (WGS) entry which is preliminary data.</text>
</comment>